<gene>
    <name evidence="2" type="ORF">NDU88_003366</name>
</gene>
<feature type="region of interest" description="Disordered" evidence="1">
    <location>
        <begin position="86"/>
        <end position="113"/>
    </location>
</feature>
<sequence>MGVRRDGKVGSCELLRLVELINCPSYHKWINQHTDHDQQTPTKSDPKTISRKRFEKIMVNSLCVLDPIYERAPLNHLPARLHEQQEEEVKFTLPPLTTEAAKRVHEQRRFSER</sequence>
<accession>A0AAV7UDU4</accession>
<feature type="compositionally biased region" description="Basic and acidic residues" evidence="1">
    <location>
        <begin position="100"/>
        <end position="113"/>
    </location>
</feature>
<proteinExistence type="predicted"/>
<reference evidence="2" key="1">
    <citation type="journal article" date="2022" name="bioRxiv">
        <title>Sequencing and chromosome-scale assembly of the giantPleurodeles waltlgenome.</title>
        <authorList>
            <person name="Brown T."/>
            <person name="Elewa A."/>
            <person name="Iarovenko S."/>
            <person name="Subramanian E."/>
            <person name="Araus A.J."/>
            <person name="Petzold A."/>
            <person name="Susuki M."/>
            <person name="Suzuki K.-i.T."/>
            <person name="Hayashi T."/>
            <person name="Toyoda A."/>
            <person name="Oliveira C."/>
            <person name="Osipova E."/>
            <person name="Leigh N.D."/>
            <person name="Simon A."/>
            <person name="Yun M.H."/>
        </authorList>
    </citation>
    <scope>NUCLEOTIDE SEQUENCE</scope>
    <source>
        <strain evidence="2">20211129_DDA</strain>
        <tissue evidence="2">Liver</tissue>
    </source>
</reference>
<evidence type="ECO:0000256" key="1">
    <source>
        <dbReference type="SAM" id="MobiDB-lite"/>
    </source>
</evidence>
<dbReference type="EMBL" id="JANPWB010000005">
    <property type="protein sequence ID" value="KAJ1186585.1"/>
    <property type="molecule type" value="Genomic_DNA"/>
</dbReference>
<dbReference type="AlphaFoldDB" id="A0AAV7UDU4"/>
<comment type="caution">
    <text evidence="2">The sequence shown here is derived from an EMBL/GenBank/DDBJ whole genome shotgun (WGS) entry which is preliminary data.</text>
</comment>
<protein>
    <submittedName>
        <fullName evidence="2">Uncharacterized protein</fullName>
    </submittedName>
</protein>
<keyword evidence="3" id="KW-1185">Reference proteome</keyword>
<dbReference type="Proteomes" id="UP001066276">
    <property type="component" value="Chromosome 3_1"/>
</dbReference>
<evidence type="ECO:0000313" key="3">
    <source>
        <dbReference type="Proteomes" id="UP001066276"/>
    </source>
</evidence>
<name>A0AAV7UDU4_PLEWA</name>
<organism evidence="2 3">
    <name type="scientific">Pleurodeles waltl</name>
    <name type="common">Iberian ribbed newt</name>
    <dbReference type="NCBI Taxonomy" id="8319"/>
    <lineage>
        <taxon>Eukaryota</taxon>
        <taxon>Metazoa</taxon>
        <taxon>Chordata</taxon>
        <taxon>Craniata</taxon>
        <taxon>Vertebrata</taxon>
        <taxon>Euteleostomi</taxon>
        <taxon>Amphibia</taxon>
        <taxon>Batrachia</taxon>
        <taxon>Caudata</taxon>
        <taxon>Salamandroidea</taxon>
        <taxon>Salamandridae</taxon>
        <taxon>Pleurodelinae</taxon>
        <taxon>Pleurodeles</taxon>
    </lineage>
</organism>
<evidence type="ECO:0000313" key="2">
    <source>
        <dbReference type="EMBL" id="KAJ1186585.1"/>
    </source>
</evidence>